<evidence type="ECO:0000256" key="1">
    <source>
        <dbReference type="ARBA" id="ARBA00004123"/>
    </source>
</evidence>
<dbReference type="PANTHER" id="PTHR12765">
    <property type="entry name" value="RED PROTEIN IK FACTOR CYTOKINE IK"/>
    <property type="match status" value="1"/>
</dbReference>
<feature type="compositionally biased region" description="Acidic residues" evidence="3">
    <location>
        <begin position="513"/>
        <end position="522"/>
    </location>
</feature>
<feature type="compositionally biased region" description="Low complexity" evidence="3">
    <location>
        <begin position="442"/>
        <end position="455"/>
    </location>
</feature>
<feature type="compositionally biased region" description="Low complexity" evidence="3">
    <location>
        <begin position="402"/>
        <end position="416"/>
    </location>
</feature>
<gene>
    <name evidence="5" type="ORF">D6D13_05736</name>
</gene>
<feature type="region of interest" description="Disordered" evidence="3">
    <location>
        <begin position="281"/>
        <end position="419"/>
    </location>
</feature>
<evidence type="ECO:0000313" key="5">
    <source>
        <dbReference type="EMBL" id="THX09960.1"/>
    </source>
</evidence>
<dbReference type="Pfam" id="PF07808">
    <property type="entry name" value="RED_N"/>
    <property type="match status" value="1"/>
</dbReference>
<dbReference type="InterPro" id="IPR012916">
    <property type="entry name" value="RED_N"/>
</dbReference>
<evidence type="ECO:0000256" key="2">
    <source>
        <dbReference type="ARBA" id="ARBA00023242"/>
    </source>
</evidence>
<feature type="compositionally biased region" description="Polar residues" evidence="3">
    <location>
        <begin position="18"/>
        <end position="37"/>
    </location>
</feature>
<comment type="subcellular location">
    <subcellularLocation>
        <location evidence="1">Nucleus</location>
    </subcellularLocation>
</comment>
<feature type="domain" description="RED-like N-terminal" evidence="4">
    <location>
        <begin position="103"/>
        <end position="181"/>
    </location>
</feature>
<feature type="compositionally biased region" description="Pro residues" evidence="3">
    <location>
        <begin position="385"/>
        <end position="394"/>
    </location>
</feature>
<dbReference type="GO" id="GO:0005634">
    <property type="term" value="C:nucleus"/>
    <property type="evidence" value="ECO:0007669"/>
    <property type="project" value="UniProtKB-SubCell"/>
</dbReference>
<sequence>MNNDQFRKLLNTPARQDGASSTPRASAVPSSLGSKRSSFMPMTPRSVRGASGNDFARQVAERNAAGQTAKKFKGSAAPKGSRLGSGFTDRTQNRYDDEADEKAARIKALEEQVKLSQLDNATFEALRDQITGGDVGATHLVKGLDRKLLERVRRGEDVLGGGKPTTDEDLEDEFEKFEEKEVARVERERVVKKGEMAPPPPVAGAKRSRDQILAELKAQRKAQADARLAARPELGDKFRAVGSSQASSRVEVDSKGREVLITTDEHGNVKKKVRKIQAPVEVPAQAAPSHKFLDEGVTVPAPKPVEKPVEAAKEDSDDDIFDGVGDAYDPLGGIGDDDDEDSSDDEDGEVPEKASKPRTTSAPPASKSPSSETEATPATEATEAMPPPPPPSQPTAPRNYFASTTTTTSETAESSAPQNPFNDAAFLAAIKKAGALSNISLSLNASSDDPSAPESAEAKELRLQKRAQMLAASDRDMDDMDLGFGSSRFGDEEEEGEEGGKRVKLSTWKGTGGDDDDEDDGGDGGTKDKKKRGRKRRGDKNNAQDVLGVMERRKEAGK</sequence>
<evidence type="ECO:0000256" key="3">
    <source>
        <dbReference type="SAM" id="MobiDB-lite"/>
    </source>
</evidence>
<evidence type="ECO:0000259" key="4">
    <source>
        <dbReference type="Pfam" id="PF07808"/>
    </source>
</evidence>
<dbReference type="InterPro" id="IPR039896">
    <property type="entry name" value="Red-like"/>
</dbReference>
<dbReference type="EMBL" id="QZAS01000018">
    <property type="protein sequence ID" value="THX09960.1"/>
    <property type="molecule type" value="Genomic_DNA"/>
</dbReference>
<keyword evidence="2" id="KW-0539">Nucleus</keyword>
<name>A0A4S9CTN0_AURPU</name>
<feature type="compositionally biased region" description="Acidic residues" evidence="3">
    <location>
        <begin position="335"/>
        <end position="349"/>
    </location>
</feature>
<feature type="region of interest" description="Disordered" evidence="3">
    <location>
        <begin position="442"/>
        <end position="558"/>
    </location>
</feature>
<accession>A0A4S9CTN0</accession>
<organism evidence="5">
    <name type="scientific">Aureobasidium pullulans</name>
    <name type="common">Black yeast</name>
    <name type="synonym">Pullularia pullulans</name>
    <dbReference type="NCBI Taxonomy" id="5580"/>
    <lineage>
        <taxon>Eukaryota</taxon>
        <taxon>Fungi</taxon>
        <taxon>Dikarya</taxon>
        <taxon>Ascomycota</taxon>
        <taxon>Pezizomycotina</taxon>
        <taxon>Dothideomycetes</taxon>
        <taxon>Dothideomycetidae</taxon>
        <taxon>Dothideales</taxon>
        <taxon>Saccotheciaceae</taxon>
        <taxon>Aureobasidium</taxon>
    </lineage>
</organism>
<reference evidence="5" key="1">
    <citation type="submission" date="2018-10" db="EMBL/GenBank/DDBJ databases">
        <title>Fifty Aureobasidium pullulans genomes reveal a recombining polyextremotolerant generalist.</title>
        <authorList>
            <person name="Gostincar C."/>
            <person name="Turk M."/>
            <person name="Zajc J."/>
            <person name="Gunde-Cimerman N."/>
        </authorList>
    </citation>
    <scope>NUCLEOTIDE SEQUENCE [LARGE SCALE GENOMIC DNA]</scope>
    <source>
        <strain evidence="5">EXF-10085</strain>
    </source>
</reference>
<feature type="compositionally biased region" description="Low complexity" evidence="3">
    <location>
        <begin position="359"/>
        <end position="384"/>
    </location>
</feature>
<feature type="compositionally biased region" description="Basic and acidic residues" evidence="3">
    <location>
        <begin position="304"/>
        <end position="314"/>
    </location>
</feature>
<feature type="compositionally biased region" description="Basic residues" evidence="3">
    <location>
        <begin position="528"/>
        <end position="538"/>
    </location>
</feature>
<feature type="region of interest" description="Disordered" evidence="3">
    <location>
        <begin position="1"/>
        <end position="99"/>
    </location>
</feature>
<proteinExistence type="predicted"/>
<dbReference type="AlphaFoldDB" id="A0A4S9CTN0"/>
<protein>
    <recommendedName>
        <fullName evidence="4">RED-like N-terminal domain-containing protein</fullName>
    </recommendedName>
</protein>
<comment type="caution">
    <text evidence="5">The sequence shown here is derived from an EMBL/GenBank/DDBJ whole genome shotgun (WGS) entry which is preliminary data.</text>
</comment>